<dbReference type="AlphaFoldDB" id="A0A5C6S0A2"/>
<feature type="domain" description="Histidine kinase/HSP90-like ATPase" evidence="11">
    <location>
        <begin position="573"/>
        <end position="669"/>
    </location>
</feature>
<feature type="chain" id="PRO_5023012973" description="histidine kinase" evidence="10">
    <location>
        <begin position="20"/>
        <end position="669"/>
    </location>
</feature>
<dbReference type="SMART" id="SM00387">
    <property type="entry name" value="HATPase_c"/>
    <property type="match status" value="1"/>
</dbReference>
<evidence type="ECO:0000313" key="12">
    <source>
        <dbReference type="EMBL" id="TXB67951.1"/>
    </source>
</evidence>
<evidence type="ECO:0000256" key="6">
    <source>
        <dbReference type="ARBA" id="ARBA00022777"/>
    </source>
</evidence>
<evidence type="ECO:0000256" key="8">
    <source>
        <dbReference type="SAM" id="Coils"/>
    </source>
</evidence>
<name>A0A5C6S0A2_9BACT</name>
<dbReference type="Pfam" id="PF07568">
    <property type="entry name" value="HisKA_2"/>
    <property type="match status" value="1"/>
</dbReference>
<comment type="caution">
    <text evidence="12">The sequence shown here is derived from an EMBL/GenBank/DDBJ whole genome shotgun (WGS) entry which is preliminary data.</text>
</comment>
<dbReference type="Gene3D" id="1.25.40.10">
    <property type="entry name" value="Tetratricopeptide repeat domain"/>
    <property type="match status" value="1"/>
</dbReference>
<keyword evidence="9" id="KW-1133">Transmembrane helix</keyword>
<dbReference type="Pfam" id="PF02518">
    <property type="entry name" value="HATPase_c"/>
    <property type="match status" value="1"/>
</dbReference>
<dbReference type="PANTHER" id="PTHR41523">
    <property type="entry name" value="TWO-COMPONENT SYSTEM SENSOR PROTEIN"/>
    <property type="match status" value="1"/>
</dbReference>
<evidence type="ECO:0000256" key="3">
    <source>
        <dbReference type="ARBA" id="ARBA00022553"/>
    </source>
</evidence>
<feature type="signal peptide" evidence="10">
    <location>
        <begin position="1"/>
        <end position="19"/>
    </location>
</feature>
<evidence type="ECO:0000256" key="4">
    <source>
        <dbReference type="ARBA" id="ARBA00022679"/>
    </source>
</evidence>
<keyword evidence="9" id="KW-0472">Membrane</keyword>
<dbReference type="InterPro" id="IPR003594">
    <property type="entry name" value="HATPase_dom"/>
</dbReference>
<keyword evidence="3" id="KW-0597">Phosphoprotein</keyword>
<evidence type="ECO:0000259" key="11">
    <source>
        <dbReference type="SMART" id="SM00387"/>
    </source>
</evidence>
<evidence type="ECO:0000256" key="2">
    <source>
        <dbReference type="ARBA" id="ARBA00012438"/>
    </source>
</evidence>
<dbReference type="InterPro" id="IPR011495">
    <property type="entry name" value="Sig_transdc_His_kin_sub2_dim/P"/>
</dbReference>
<evidence type="ECO:0000256" key="10">
    <source>
        <dbReference type="SAM" id="SignalP"/>
    </source>
</evidence>
<protein>
    <recommendedName>
        <fullName evidence="2">histidine kinase</fullName>
        <ecNumber evidence="2">2.7.13.3</ecNumber>
    </recommendedName>
</protein>
<evidence type="ECO:0000256" key="9">
    <source>
        <dbReference type="SAM" id="Phobius"/>
    </source>
</evidence>
<dbReference type="InterPro" id="IPR036890">
    <property type="entry name" value="HATPase_C_sf"/>
</dbReference>
<keyword evidence="8" id="KW-0175">Coiled coil</keyword>
<dbReference type="OrthoDB" id="9767435at2"/>
<dbReference type="SUPFAM" id="SSF48452">
    <property type="entry name" value="TPR-like"/>
    <property type="match status" value="1"/>
</dbReference>
<evidence type="ECO:0000256" key="5">
    <source>
        <dbReference type="ARBA" id="ARBA00022741"/>
    </source>
</evidence>
<gene>
    <name evidence="12" type="ORF">FRY97_03645</name>
</gene>
<keyword evidence="5" id="KW-0547">Nucleotide-binding</keyword>
<proteinExistence type="predicted"/>
<evidence type="ECO:0000256" key="1">
    <source>
        <dbReference type="ARBA" id="ARBA00000085"/>
    </source>
</evidence>
<accession>A0A5C6S0A2</accession>
<feature type="transmembrane region" description="Helical" evidence="9">
    <location>
        <begin position="437"/>
        <end position="457"/>
    </location>
</feature>
<dbReference type="EC" id="2.7.13.3" evidence="2"/>
<dbReference type="GO" id="GO:0004673">
    <property type="term" value="F:protein histidine kinase activity"/>
    <property type="evidence" value="ECO:0007669"/>
    <property type="project" value="UniProtKB-EC"/>
</dbReference>
<organism evidence="12 13">
    <name type="scientific">Phaeodactylibacter luteus</name>
    <dbReference type="NCBI Taxonomy" id="1564516"/>
    <lineage>
        <taxon>Bacteria</taxon>
        <taxon>Pseudomonadati</taxon>
        <taxon>Bacteroidota</taxon>
        <taxon>Saprospiria</taxon>
        <taxon>Saprospirales</taxon>
        <taxon>Haliscomenobacteraceae</taxon>
        <taxon>Phaeodactylibacter</taxon>
    </lineage>
</organism>
<dbReference type="InterPro" id="IPR011990">
    <property type="entry name" value="TPR-like_helical_dom_sf"/>
</dbReference>
<keyword evidence="9" id="KW-0812">Transmembrane</keyword>
<dbReference type="RefSeq" id="WP_147166072.1">
    <property type="nucleotide sequence ID" value="NZ_VOOR01000005.1"/>
</dbReference>
<reference evidence="12 13" key="1">
    <citation type="submission" date="2019-08" db="EMBL/GenBank/DDBJ databases">
        <title>Genome of Phaeodactylibacter luteus.</title>
        <authorList>
            <person name="Bowman J.P."/>
        </authorList>
    </citation>
    <scope>NUCLEOTIDE SEQUENCE [LARGE SCALE GENOMIC DNA]</scope>
    <source>
        <strain evidence="12 13">KCTC 42180</strain>
    </source>
</reference>
<feature type="coiled-coil region" evidence="8">
    <location>
        <begin position="399"/>
        <end position="476"/>
    </location>
</feature>
<comment type="catalytic activity">
    <reaction evidence="1">
        <text>ATP + protein L-histidine = ADP + protein N-phospho-L-histidine.</text>
        <dbReference type="EC" id="2.7.13.3"/>
    </reaction>
</comment>
<keyword evidence="4" id="KW-0808">Transferase</keyword>
<dbReference type="Proteomes" id="UP000321580">
    <property type="component" value="Unassembled WGS sequence"/>
</dbReference>
<evidence type="ECO:0000256" key="7">
    <source>
        <dbReference type="ARBA" id="ARBA00022840"/>
    </source>
</evidence>
<dbReference type="SUPFAM" id="SSF55874">
    <property type="entry name" value="ATPase domain of HSP90 chaperone/DNA topoisomerase II/histidine kinase"/>
    <property type="match status" value="1"/>
</dbReference>
<keyword evidence="6 12" id="KW-0418">Kinase</keyword>
<sequence>MKRAGLVALFVILAAGAQSQGNLDSLQRALATAEDTGEEAMANLGLASYYVYHNLDSADYYITQVLGVPDVAQYFPKGYSYHLMVKAWVHQGKGELEKAREYMEQVEAIRKTAGSRYDLLELQINLASVLVQMKSPDAMAYVADCQAALDTAHQADQNAWLFHQYYKGRIYGDQEDYRQAIEALLALLRTPFLDIAPGLRGGAANTLGIFLGRLSNPALAVEYGRQAVSNTHTMPHERPLLLLNLAGSFLDLVELDSARHYLAQVAGLGRLEVVDCITYHYCRIELASLERDPEGMLAAAREGRACSESGLPDPKNAFLFALAEGEAFFQLGDTERAARLLEQAKGLLAANEQLQNSDFQSSVARLGLRLQLAKAGPEASALFEDYNRLRKMELEAASDEKLKEAFAQYETEKKELENQALQRENKLQATINHNQQLGLWGLGLGVCLLGGLAYILYQQRQRVQAQKDQIELLNREQYHRTMNNLAFTNSLMSLQVNRLEGQPEARQALREAESRLHAMSVLYRKLHEGGAQADVGLRSYLAEIVEAIEQSFGSAELPLAISLECPDDKVDGDAAVRIGLIINELATNSCKHAFAGQPAPRITVQLKAEAPGAYQLLYTDNGTGLPADFEISDRRSTGFLLIRSLVQQLKGQLSVSSGAGMRVACQLQM</sequence>
<keyword evidence="10" id="KW-0732">Signal</keyword>
<keyword evidence="13" id="KW-1185">Reference proteome</keyword>
<dbReference type="GO" id="GO:0005524">
    <property type="term" value="F:ATP binding"/>
    <property type="evidence" value="ECO:0007669"/>
    <property type="project" value="UniProtKB-KW"/>
</dbReference>
<evidence type="ECO:0000313" key="13">
    <source>
        <dbReference type="Proteomes" id="UP000321580"/>
    </source>
</evidence>
<dbReference type="Gene3D" id="3.30.565.10">
    <property type="entry name" value="Histidine kinase-like ATPase, C-terminal domain"/>
    <property type="match status" value="1"/>
</dbReference>
<keyword evidence="7" id="KW-0067">ATP-binding</keyword>
<dbReference type="PANTHER" id="PTHR41523:SF8">
    <property type="entry name" value="ETHYLENE RESPONSE SENSOR PROTEIN"/>
    <property type="match status" value="1"/>
</dbReference>
<dbReference type="EMBL" id="VOOR01000005">
    <property type="protein sequence ID" value="TXB67951.1"/>
    <property type="molecule type" value="Genomic_DNA"/>
</dbReference>